<name>A0A5Q0UG36_9ARCH</name>
<proteinExistence type="predicted"/>
<organism evidence="3 4">
    <name type="scientific">Candidatus Nanohalobium constans</name>
    <dbReference type="NCBI Taxonomy" id="2565781"/>
    <lineage>
        <taxon>Archaea</taxon>
        <taxon>Candidatus Nanohalarchaeota</taxon>
        <taxon>Candidatus Nanohalobia</taxon>
        <taxon>Candidatus Nanohalobiales</taxon>
        <taxon>Candidatus Nanohalobiaceae</taxon>
        <taxon>Candidatus Nanohalobium</taxon>
    </lineage>
</organism>
<feature type="coiled-coil region" evidence="1">
    <location>
        <begin position="167"/>
        <end position="194"/>
    </location>
</feature>
<evidence type="ECO:0000313" key="3">
    <source>
        <dbReference type="EMBL" id="QGA79925.1"/>
    </source>
</evidence>
<keyword evidence="4" id="KW-1185">Reference proteome</keyword>
<evidence type="ECO:0000256" key="1">
    <source>
        <dbReference type="SAM" id="Coils"/>
    </source>
</evidence>
<feature type="compositionally biased region" description="Basic and acidic residues" evidence="2">
    <location>
        <begin position="341"/>
        <end position="364"/>
    </location>
</feature>
<dbReference type="RefSeq" id="WP_153549664.1">
    <property type="nucleotide sequence ID" value="NZ_CP040089.1"/>
</dbReference>
<evidence type="ECO:0000256" key="2">
    <source>
        <dbReference type="SAM" id="MobiDB-lite"/>
    </source>
</evidence>
<gene>
    <name evidence="3" type="ORF">LC1Nh_0016</name>
</gene>
<evidence type="ECO:0000313" key="4">
    <source>
        <dbReference type="Proteomes" id="UP000377803"/>
    </source>
</evidence>
<sequence>MVLSYAKNLVGKAKEKLGIGSSNDFEQVDSAVDSIFEQENEINQKFEDINEKYELKAERAYEKMLEPGEESYSLEDEEIDVSGVQVNRGVEGLTKGLFSESDTINIGADNLLDYVNELGEKITARESEIERSEAALKEFGSETVGELLGAEEADTYAQSVVQSANAKSILDTKNSQLEAETNALKEELSGAVEQYTQQIYDDARKLSEQLGGTARANEGEFDILRNIADSRQNLLEKTHNNTLIDRSSAIKTSGEAISAQSKLVKQYLDKLDSYQESMEKLVNTATPYLDDQNLSNASERAEAMKQGLEGLSNVVNENNYETVEEALTDTVNKGLTPEETSPEHYFNDKNPSKTDKDPKPVAPQ</sequence>
<dbReference type="AlphaFoldDB" id="A0A5Q0UG36"/>
<dbReference type="EMBL" id="CP040089">
    <property type="protein sequence ID" value="QGA79925.1"/>
    <property type="molecule type" value="Genomic_DNA"/>
</dbReference>
<dbReference type="KEGG" id="ncon:LC1Nh_0016"/>
<accession>A0A5Q0UG36</accession>
<dbReference type="Proteomes" id="UP000377803">
    <property type="component" value="Chromosome"/>
</dbReference>
<keyword evidence="1" id="KW-0175">Coiled coil</keyword>
<dbReference type="GeneID" id="42364396"/>
<reference evidence="4" key="1">
    <citation type="submission" date="2019-05" db="EMBL/GenBank/DDBJ databases">
        <title>Candidatus Nanohalobium constans, a novel model system to study the DPANN nano-sized archaea: genomic and physiological characterization of a nanoarchaeon co-cultured with its chitinotrophic host.</title>
        <authorList>
            <person name="La Cono V."/>
            <person name="Arcadi E."/>
            <person name="Crisafi F."/>
            <person name="Denaro R."/>
            <person name="La Spada G."/>
            <person name="Messina E."/>
            <person name="Smedile F."/>
            <person name="Toshchakov S.V."/>
            <person name="Shevchenko M.A."/>
            <person name="Golyshin P.N."/>
            <person name="Golyshina O.V."/>
            <person name="Ferrer M."/>
            <person name="Rohde M."/>
            <person name="Mushegian A."/>
            <person name="Sorokin D.Y."/>
            <person name="Giuliano L."/>
            <person name="Yakimov M.M."/>
        </authorList>
    </citation>
    <scope>NUCLEOTIDE SEQUENCE [LARGE SCALE GENOMIC DNA]</scope>
    <source>
        <strain evidence="4">LC1Nh</strain>
    </source>
</reference>
<protein>
    <submittedName>
        <fullName evidence="3">Uncharacterized protein</fullName>
    </submittedName>
</protein>
<feature type="region of interest" description="Disordered" evidence="2">
    <location>
        <begin position="329"/>
        <end position="364"/>
    </location>
</feature>